<dbReference type="PROSITE" id="PS50181">
    <property type="entry name" value="FBOX"/>
    <property type="match status" value="1"/>
</dbReference>
<proteinExistence type="predicted"/>
<evidence type="ECO:0000313" key="2">
    <source>
        <dbReference type="EMBL" id="KAK2987014.1"/>
    </source>
</evidence>
<evidence type="ECO:0000313" key="3">
    <source>
        <dbReference type="Proteomes" id="UP001187471"/>
    </source>
</evidence>
<feature type="domain" description="F-box" evidence="1">
    <location>
        <begin position="39"/>
        <end position="85"/>
    </location>
</feature>
<dbReference type="InterPro" id="IPR036047">
    <property type="entry name" value="F-box-like_dom_sf"/>
</dbReference>
<dbReference type="AlphaFoldDB" id="A0AA88UJ85"/>
<dbReference type="SUPFAM" id="SSF81383">
    <property type="entry name" value="F-box domain"/>
    <property type="match status" value="1"/>
</dbReference>
<gene>
    <name evidence="2" type="ORF">RJ640_024912</name>
</gene>
<dbReference type="Pfam" id="PF24750">
    <property type="entry name" value="b-prop_At3g26010-like"/>
    <property type="match status" value="1"/>
</dbReference>
<dbReference type="EMBL" id="JAVXUO010001019">
    <property type="protein sequence ID" value="KAK2987014.1"/>
    <property type="molecule type" value="Genomic_DNA"/>
</dbReference>
<dbReference type="InterPro" id="IPR055290">
    <property type="entry name" value="At3g26010-like"/>
</dbReference>
<dbReference type="Pfam" id="PF00646">
    <property type="entry name" value="F-box"/>
    <property type="match status" value="1"/>
</dbReference>
<dbReference type="SMART" id="SM00256">
    <property type="entry name" value="FBOX"/>
    <property type="match status" value="1"/>
</dbReference>
<sequence length="472" mass="53759">MCFHAAVTLLSGNCDHVTLLSQEQVREGKMSMLDDGDDTIVTHHIPDCLVIEILHRLPPKSVFKFKCVSKEWKTLISEPSFMQSYLSVSSRWTLLSRFDHFCSRHAWGYDLGGEHETAHYVNPQSNFPSGFPFPPDFPGENLCIASSGDLLLCSGPPNGYNVLNPFTKQWIAVPRRPGGNDSVDKGFISQVVNGAAQYKIVVIEKHTYADPHANTSYGGENVLHLAIFSSEIGKWRNSMVAVPGKFQLEWYFEKSAIPFNGSIHWVQHAAGIIIAYGAYKNTGQCHVIDMPQCSENSWLSGLNLVLDVWQGRMRYFEVANIIVRPREVKSWSVWVLNDYDRGEWCLQHRGYDREICSLDAWPNVRVRLRTRLLIPIAFHPLDVNLVYFWYEGCILQYNVSTGLFERNCYRIPNAGALHWWVVFPILLPSCSIPIAQPCWKTSAGETMMDREVKKVSIRKFLKCSLSCFSKQK</sequence>
<comment type="caution">
    <text evidence="2">The sequence shown here is derived from an EMBL/GenBank/DDBJ whole genome shotgun (WGS) entry which is preliminary data.</text>
</comment>
<dbReference type="PANTHER" id="PTHR35546">
    <property type="entry name" value="F-BOX PROTEIN INTERACTION DOMAIN PROTEIN-RELATED"/>
    <property type="match status" value="1"/>
</dbReference>
<reference evidence="2" key="1">
    <citation type="submission" date="2022-12" db="EMBL/GenBank/DDBJ databases">
        <title>Draft genome assemblies for two species of Escallonia (Escalloniales).</title>
        <authorList>
            <person name="Chanderbali A."/>
            <person name="Dervinis C."/>
            <person name="Anghel I."/>
            <person name="Soltis D."/>
            <person name="Soltis P."/>
            <person name="Zapata F."/>
        </authorList>
    </citation>
    <scope>NUCLEOTIDE SEQUENCE</scope>
    <source>
        <strain evidence="2">UCBG92.1500</strain>
        <tissue evidence="2">Leaf</tissue>
    </source>
</reference>
<dbReference type="PANTHER" id="PTHR35546:SF130">
    <property type="entry name" value="EXPRESSED PROTEIN"/>
    <property type="match status" value="1"/>
</dbReference>
<accession>A0AA88UJ85</accession>
<name>A0AA88UJ85_9ASTE</name>
<dbReference type="Gene3D" id="1.20.1280.50">
    <property type="match status" value="1"/>
</dbReference>
<dbReference type="InterPro" id="IPR001810">
    <property type="entry name" value="F-box_dom"/>
</dbReference>
<dbReference type="InterPro" id="IPR056592">
    <property type="entry name" value="Beta-prop_At3g26010-like"/>
</dbReference>
<dbReference type="Proteomes" id="UP001187471">
    <property type="component" value="Unassembled WGS sequence"/>
</dbReference>
<keyword evidence="3" id="KW-1185">Reference proteome</keyword>
<evidence type="ECO:0000259" key="1">
    <source>
        <dbReference type="PROSITE" id="PS50181"/>
    </source>
</evidence>
<dbReference type="CDD" id="cd22157">
    <property type="entry name" value="F-box_AtFBW1-like"/>
    <property type="match status" value="1"/>
</dbReference>
<organism evidence="2 3">
    <name type="scientific">Escallonia rubra</name>
    <dbReference type="NCBI Taxonomy" id="112253"/>
    <lineage>
        <taxon>Eukaryota</taxon>
        <taxon>Viridiplantae</taxon>
        <taxon>Streptophyta</taxon>
        <taxon>Embryophyta</taxon>
        <taxon>Tracheophyta</taxon>
        <taxon>Spermatophyta</taxon>
        <taxon>Magnoliopsida</taxon>
        <taxon>eudicotyledons</taxon>
        <taxon>Gunneridae</taxon>
        <taxon>Pentapetalae</taxon>
        <taxon>asterids</taxon>
        <taxon>campanulids</taxon>
        <taxon>Escalloniales</taxon>
        <taxon>Escalloniaceae</taxon>
        <taxon>Escallonia</taxon>
    </lineage>
</organism>
<protein>
    <recommendedName>
        <fullName evidence="1">F-box domain-containing protein</fullName>
    </recommendedName>
</protein>